<comment type="caution">
    <text evidence="3">The sequence shown here is derived from an EMBL/GenBank/DDBJ whole genome shotgun (WGS) entry which is preliminary data.</text>
</comment>
<dbReference type="Pfam" id="PF03808">
    <property type="entry name" value="Glyco_tran_WecG"/>
    <property type="match status" value="1"/>
</dbReference>
<name>A0A2M7ASQ3_9BACT</name>
<sequence>MKIEKMKKNERDKSLDGIKDNDKFSVIVREMFNFPIFGRGMQSLLNEIEKSWEKAEIMWIATVNPEFVVEANNSPKFRHMLNTTWLNVPDGVGIVWAVRWKGNRRGSIIERFWRPIKEGLAILRGENREVLISGVELMDQLCRVAANLGKSVYFLGGWGDRAKKTANFFINKYPKLKVAGVKDENFDFRTKIDYLFVAYGMKKQEEWIKANLKRLNAGLVMGVGRSFDYYSGELDRAPESWRKRGLEWLYSLIKQPSRWRRQLRLPGFIWLVAKSRPKTEFPELGQD</sequence>
<keyword evidence="1" id="KW-0328">Glycosyltransferase</keyword>
<dbReference type="PANTHER" id="PTHR34136">
    <property type="match status" value="1"/>
</dbReference>
<evidence type="ECO:0008006" key="5">
    <source>
        <dbReference type="Google" id="ProtNLM"/>
    </source>
</evidence>
<dbReference type="CDD" id="cd06533">
    <property type="entry name" value="Glyco_transf_WecG_TagA"/>
    <property type="match status" value="1"/>
</dbReference>
<reference evidence="4" key="1">
    <citation type="submission" date="2017-09" db="EMBL/GenBank/DDBJ databases">
        <title>Depth-based differentiation of microbial function through sediment-hosted aquifers and enrichment of novel symbionts in the deep terrestrial subsurface.</title>
        <authorList>
            <person name="Probst A.J."/>
            <person name="Ladd B."/>
            <person name="Jarett J.K."/>
            <person name="Geller-Mcgrath D.E."/>
            <person name="Sieber C.M.K."/>
            <person name="Emerson J.B."/>
            <person name="Anantharaman K."/>
            <person name="Thomas B.C."/>
            <person name="Malmstrom R."/>
            <person name="Stieglmeier M."/>
            <person name="Klingl A."/>
            <person name="Woyke T."/>
            <person name="Ryan C.M."/>
            <person name="Banfield J.F."/>
        </authorList>
    </citation>
    <scope>NUCLEOTIDE SEQUENCE [LARGE SCALE GENOMIC DNA]</scope>
</reference>
<dbReference type="InterPro" id="IPR004629">
    <property type="entry name" value="WecG_TagA_CpsF"/>
</dbReference>
<dbReference type="GO" id="GO:0016758">
    <property type="term" value="F:hexosyltransferase activity"/>
    <property type="evidence" value="ECO:0007669"/>
    <property type="project" value="TreeGrafter"/>
</dbReference>
<proteinExistence type="predicted"/>
<dbReference type="AlphaFoldDB" id="A0A2M7ASQ3"/>
<dbReference type="EMBL" id="PEWA01000015">
    <property type="protein sequence ID" value="PIU73652.1"/>
    <property type="molecule type" value="Genomic_DNA"/>
</dbReference>
<keyword evidence="2" id="KW-0808">Transferase</keyword>
<organism evidence="3 4">
    <name type="scientific">Candidatus Shapirobacteria bacterium CG06_land_8_20_14_3_00_40_12</name>
    <dbReference type="NCBI Taxonomy" id="1974881"/>
    <lineage>
        <taxon>Bacteria</taxon>
        <taxon>Candidatus Shapironibacteriota</taxon>
    </lineage>
</organism>
<evidence type="ECO:0000313" key="4">
    <source>
        <dbReference type="Proteomes" id="UP000231407"/>
    </source>
</evidence>
<dbReference type="NCBIfam" id="TIGR00696">
    <property type="entry name" value="wecG_tagA_cpsF"/>
    <property type="match status" value="1"/>
</dbReference>
<gene>
    <name evidence="3" type="ORF">COS78_01235</name>
</gene>
<evidence type="ECO:0000256" key="2">
    <source>
        <dbReference type="ARBA" id="ARBA00022679"/>
    </source>
</evidence>
<evidence type="ECO:0000313" key="3">
    <source>
        <dbReference type="EMBL" id="PIU73652.1"/>
    </source>
</evidence>
<protein>
    <recommendedName>
        <fullName evidence="5">Glycosyltransferase</fullName>
    </recommendedName>
</protein>
<evidence type="ECO:0000256" key="1">
    <source>
        <dbReference type="ARBA" id="ARBA00022676"/>
    </source>
</evidence>
<dbReference type="Proteomes" id="UP000231407">
    <property type="component" value="Unassembled WGS sequence"/>
</dbReference>
<accession>A0A2M7ASQ3</accession>
<dbReference type="PANTHER" id="PTHR34136:SF1">
    <property type="entry name" value="UDP-N-ACETYL-D-MANNOSAMINURONIC ACID TRANSFERASE"/>
    <property type="match status" value="1"/>
</dbReference>